<feature type="region of interest" description="Disordered" evidence="1">
    <location>
        <begin position="1"/>
        <end position="29"/>
    </location>
</feature>
<proteinExistence type="predicted"/>
<reference evidence="3" key="1">
    <citation type="submission" date="2015-01" db="EMBL/GenBank/DDBJ databases">
        <title>Comparative genome analysis of Bacillus coagulans HM-08, Clostridium butyricum HM-68, Bacillus subtilis HM-66 and Bacillus paralicheniformis BL-09.</title>
        <authorList>
            <person name="Zhang H."/>
        </authorList>
    </citation>
    <scope>NUCLEOTIDE SEQUENCE [LARGE SCALE GENOMIC DNA]</scope>
    <source>
        <strain evidence="3">HM-08</strain>
    </source>
</reference>
<evidence type="ECO:0000256" key="1">
    <source>
        <dbReference type="SAM" id="MobiDB-lite"/>
    </source>
</evidence>
<dbReference type="Proteomes" id="UP000032024">
    <property type="component" value="Chromosome"/>
</dbReference>
<sequence length="53" mass="5149">MWGTSTGQAFAGTEKKATEPSGALMGKGGEMHIGKVAGRTLGAGENALAGVSA</sequence>
<protein>
    <submittedName>
        <fullName evidence="2">Uncharacterized protein</fullName>
    </submittedName>
</protein>
<name>A0AAN0W9X5_HEYCO</name>
<gene>
    <name evidence="2" type="ORF">SB48_HM08orf00359</name>
</gene>
<evidence type="ECO:0000313" key="3">
    <source>
        <dbReference type="Proteomes" id="UP000032024"/>
    </source>
</evidence>
<evidence type="ECO:0000313" key="2">
    <source>
        <dbReference type="EMBL" id="AJO21030.1"/>
    </source>
</evidence>
<accession>A0AAN0W9X5</accession>
<dbReference type="AlphaFoldDB" id="A0AAN0W9X5"/>
<dbReference type="EMBL" id="CP010525">
    <property type="protein sequence ID" value="AJO21030.1"/>
    <property type="molecule type" value="Genomic_DNA"/>
</dbReference>
<keyword evidence="3" id="KW-1185">Reference proteome</keyword>
<organism evidence="2 3">
    <name type="scientific">Heyndrickxia coagulans</name>
    <name type="common">Weizmannia coagulans</name>
    <dbReference type="NCBI Taxonomy" id="1398"/>
    <lineage>
        <taxon>Bacteria</taxon>
        <taxon>Bacillati</taxon>
        <taxon>Bacillota</taxon>
        <taxon>Bacilli</taxon>
        <taxon>Bacillales</taxon>
        <taxon>Bacillaceae</taxon>
        <taxon>Heyndrickxia</taxon>
    </lineage>
</organism>